<keyword evidence="1" id="KW-0067">ATP-binding</keyword>
<evidence type="ECO:0000259" key="2">
    <source>
        <dbReference type="PROSITE" id="PS51455"/>
    </source>
</evidence>
<dbReference type="InterPro" id="IPR002498">
    <property type="entry name" value="PInositol-4-P-4/5-kinase_core"/>
</dbReference>
<dbReference type="EMBL" id="GIBP01005694">
    <property type="protein sequence ID" value="NDV34663.1"/>
    <property type="molecule type" value="Transcribed_RNA"/>
</dbReference>
<keyword evidence="1" id="KW-0418">Kinase</keyword>
<reference evidence="3" key="1">
    <citation type="journal article" date="2020" name="J. Eukaryot. Microbiol.">
        <title>De novo Sequencing, Assembly and Annotation of the Transcriptome for the Free-Living Testate Amoeba Arcella intermedia.</title>
        <authorList>
            <person name="Ribeiro G.M."/>
            <person name="Porfirio-Sousa A.L."/>
            <person name="Maurer-Alcala X.X."/>
            <person name="Katz L.A."/>
            <person name="Lahr D.J.G."/>
        </authorList>
    </citation>
    <scope>NUCLEOTIDE SEQUENCE</scope>
</reference>
<sequence length="287" mass="32892">MEIRKTFGVSEQEILKSFLADDTKHQDGEGKSGALMIFSKDSKFVIKTISDSEFMFMVDFCQKYSEYLKQNPNSLLVKIYACFESDPYNVLLMQNVCSPDEKGEKGEGSWERFDLKGSLLGRTVKPKDRTEVTTLKDVDFLELNKKIPLPVETYNLLLNQIEQDCNFLSSYEIMDYSLLIGIYYSNSSEICSEGLITTNTSSDSQITRSCYFSRLDGCVNPISGKKEVYYLGIIDYLIVYTEKKKIETFFKTLASETQTISAINPILYAQRFNKFMSDNVFLLLTDH</sequence>
<proteinExistence type="predicted"/>
<dbReference type="Pfam" id="PF01504">
    <property type="entry name" value="PIP5K"/>
    <property type="match status" value="1"/>
</dbReference>
<dbReference type="SUPFAM" id="SSF56104">
    <property type="entry name" value="SAICAR synthase-like"/>
    <property type="match status" value="1"/>
</dbReference>
<accession>A0A6B2LC72</accession>
<keyword evidence="1" id="KW-0547">Nucleotide-binding</keyword>
<keyword evidence="1" id="KW-0808">Transferase</keyword>
<evidence type="ECO:0000313" key="3">
    <source>
        <dbReference type="EMBL" id="NDV34663.1"/>
    </source>
</evidence>
<dbReference type="InterPro" id="IPR027484">
    <property type="entry name" value="PInositol-4-P-5-kinase_N"/>
</dbReference>
<dbReference type="GO" id="GO:0005524">
    <property type="term" value="F:ATP binding"/>
    <property type="evidence" value="ECO:0007669"/>
    <property type="project" value="UniProtKB-UniRule"/>
</dbReference>
<dbReference type="Gene3D" id="3.30.800.10">
    <property type="entry name" value="Phosphatidylinositol Phosphate Kinase II Beta"/>
    <property type="match status" value="1"/>
</dbReference>
<dbReference type="GO" id="GO:0005886">
    <property type="term" value="C:plasma membrane"/>
    <property type="evidence" value="ECO:0007669"/>
    <property type="project" value="TreeGrafter"/>
</dbReference>
<dbReference type="InterPro" id="IPR027483">
    <property type="entry name" value="PInositol-4-P-4/5-kinase_C_sf"/>
</dbReference>
<dbReference type="PANTHER" id="PTHR23086:SF8">
    <property type="entry name" value="PHOSPHATIDYLINOSITOL 5-PHOSPHATE 4-KINASE, ISOFORM A"/>
    <property type="match status" value="1"/>
</dbReference>
<feature type="domain" description="PIPK" evidence="2">
    <location>
        <begin position="1"/>
        <end position="280"/>
    </location>
</feature>
<dbReference type="PROSITE" id="PS51455">
    <property type="entry name" value="PIPK"/>
    <property type="match status" value="1"/>
</dbReference>
<dbReference type="CDD" id="cd00139">
    <property type="entry name" value="PIPKc"/>
    <property type="match status" value="1"/>
</dbReference>
<evidence type="ECO:0000256" key="1">
    <source>
        <dbReference type="PROSITE-ProRule" id="PRU00781"/>
    </source>
</evidence>
<dbReference type="SMART" id="SM00330">
    <property type="entry name" value="PIPKc"/>
    <property type="match status" value="1"/>
</dbReference>
<dbReference type="AlphaFoldDB" id="A0A6B2LC72"/>
<dbReference type="PANTHER" id="PTHR23086">
    <property type="entry name" value="PHOSPHATIDYLINOSITOL-4-PHOSPHATE 5-KINASE"/>
    <property type="match status" value="1"/>
</dbReference>
<dbReference type="GO" id="GO:0016308">
    <property type="term" value="F:1-phosphatidylinositol-4-phosphate 5-kinase activity"/>
    <property type="evidence" value="ECO:0007669"/>
    <property type="project" value="TreeGrafter"/>
</dbReference>
<organism evidence="3">
    <name type="scientific">Arcella intermedia</name>
    <dbReference type="NCBI Taxonomy" id="1963864"/>
    <lineage>
        <taxon>Eukaryota</taxon>
        <taxon>Amoebozoa</taxon>
        <taxon>Tubulinea</taxon>
        <taxon>Elardia</taxon>
        <taxon>Arcellinida</taxon>
        <taxon>Sphaerothecina</taxon>
        <taxon>Arcellidae</taxon>
        <taxon>Arcella</taxon>
    </lineage>
</organism>
<name>A0A6B2LC72_9EUKA</name>
<dbReference type="Gene3D" id="3.30.810.10">
    <property type="entry name" value="2-Layer Sandwich"/>
    <property type="match status" value="1"/>
</dbReference>
<dbReference type="GO" id="GO:0046854">
    <property type="term" value="P:phosphatidylinositol phosphate biosynthetic process"/>
    <property type="evidence" value="ECO:0007669"/>
    <property type="project" value="TreeGrafter"/>
</dbReference>
<dbReference type="InterPro" id="IPR023610">
    <property type="entry name" value="PInositol-4/5-P-5/4-kinase"/>
</dbReference>
<protein>
    <recommendedName>
        <fullName evidence="2">PIPK domain-containing protein</fullName>
    </recommendedName>
</protein>